<dbReference type="InterPro" id="IPR013594">
    <property type="entry name" value="Dynein_heavy_tail"/>
</dbReference>
<evidence type="ECO:0000256" key="1">
    <source>
        <dbReference type="ARBA" id="ARBA00008887"/>
    </source>
</evidence>
<comment type="similarity">
    <text evidence="1">Belongs to the dynein heavy chain family.</text>
</comment>
<dbReference type="GO" id="GO:0007018">
    <property type="term" value="P:microtubule-based movement"/>
    <property type="evidence" value="ECO:0007669"/>
    <property type="project" value="InterPro"/>
</dbReference>
<dbReference type="Proteomes" id="UP001187531">
    <property type="component" value="Unassembled WGS sequence"/>
</dbReference>
<feature type="non-terminal residue" evidence="3">
    <location>
        <position position="1"/>
    </location>
</feature>
<sequence>MDELYKTSLLHKIIELTDKHVLEELVCKARSMCHLLSDPALQTKESEKVLEMFLQSEDQDILLLQCINGTTLPNKSWDAVSPSINVCYFLKKCSVSTSCGSIEEVLTHGVLERNNAVTMLEEFLKKKQEMVANMQFSPYIRHQVLQSLDIARAQIRGPEDFRILLPVDDLCEVDEGSEDYRLRRLEWYVRHWIIKIVDLKASLAQNNSDQLSGLRGEIQLIRQKEKQWSELVTQLNSEDVQKTTLLLGAGQSIYIRHLQDYQTLVKKELDQTNCAILTLEPCLRWIEEIENAKLNDLPTIVKSVSEDLLRQCSKDRNLSDSIEVTNIIHQSAFDILNEASTFLNIEKLFQGHVEEVLRQSEAQKTFISNVVGEITKVIGAKADLDPKLSSIYFVDYLIRLGHVTEIAYCQQQFGRKSYGTKFIQEEADSEVAEDFVTIEAEYNITIKKLEVHKNEILDINKDDWHVYYREFSFAVKNLEILVTNVLERTLEKQLNFQELNSALAFYKRFFSRHRVKVAMLKSVRKVYDMAENEVQEILKAAEDGEFYQRDEDLGQYVSEETRHAFVVKSAINQIEHILKVIDSLSWLPCGSKNDQVQTLCTTSIARLRSIIDQLFNDWLIRLAESLSDGVCGNMFRFNKRKSTDAVITKGLLLLLNSPVMCRFVGNPLLLQTALDKMVLEVLHSCGWWEHLGVYLPLDLKRFWERKDIVLSLWEKVEKLVLAYNDAVKEMGSEERQLFRAELKQVNTLVELGLSTVVWNQPLGVNNLYNKLNSHIIILEDRVKVYKLLNKTVQECCSKMETTRLFSFPDKSTEFSAVKMMVEEEPGKLAESELMPLLTRTLEDLKGFQLTVDLTSSQAIRQWHETAKYFESKLVAAFQCVANETARSIEEHLEKPSSPFLLFILEFRDKKVEIAPDLLEAEEIFDVLKNSIENAIKPGLEAIAALRPTAGNNPEVWLNNINQSIYILDRYKSMRHLLRDSYKKAKKYTDRWKVWKQFVGPNLDLFSDIYAPPEDQFLQDIKQFVSIRKAALEHQEFITVSFIQVDFRQLR</sequence>
<feature type="domain" description="Dynein heavy chain tail" evidence="2">
    <location>
        <begin position="183"/>
        <end position="761"/>
    </location>
</feature>
<organism evidence="3 4">
    <name type="scientific">Artemia franciscana</name>
    <name type="common">Brine shrimp</name>
    <name type="synonym">Artemia sanfranciscana</name>
    <dbReference type="NCBI Taxonomy" id="6661"/>
    <lineage>
        <taxon>Eukaryota</taxon>
        <taxon>Metazoa</taxon>
        <taxon>Ecdysozoa</taxon>
        <taxon>Arthropoda</taxon>
        <taxon>Crustacea</taxon>
        <taxon>Branchiopoda</taxon>
        <taxon>Anostraca</taxon>
        <taxon>Artemiidae</taxon>
        <taxon>Artemia</taxon>
    </lineage>
</organism>
<proteinExistence type="inferred from homology"/>
<comment type="caution">
    <text evidence="3">The sequence shown here is derived from an EMBL/GenBank/DDBJ whole genome shotgun (WGS) entry which is preliminary data.</text>
</comment>
<dbReference type="GO" id="GO:0005858">
    <property type="term" value="C:axonemal dynein complex"/>
    <property type="evidence" value="ECO:0007669"/>
    <property type="project" value="TreeGrafter"/>
</dbReference>
<evidence type="ECO:0000313" key="3">
    <source>
        <dbReference type="EMBL" id="KAK2723125.1"/>
    </source>
</evidence>
<dbReference type="PANTHER" id="PTHR46532">
    <property type="entry name" value="MALE FERTILITY FACTOR KL5"/>
    <property type="match status" value="1"/>
</dbReference>
<dbReference type="EMBL" id="JAVRJZ010000004">
    <property type="protein sequence ID" value="KAK2723125.1"/>
    <property type="molecule type" value="Genomic_DNA"/>
</dbReference>
<dbReference type="PANTHER" id="PTHR46532:SF4">
    <property type="entry name" value="AAA+ ATPASE DOMAIN-CONTAINING PROTEIN"/>
    <property type="match status" value="1"/>
</dbReference>
<accession>A0AA88I778</accession>
<dbReference type="Pfam" id="PF08385">
    <property type="entry name" value="DHC_N1"/>
    <property type="match status" value="1"/>
</dbReference>
<dbReference type="InterPro" id="IPR026983">
    <property type="entry name" value="DHC"/>
</dbReference>
<protein>
    <recommendedName>
        <fullName evidence="2">Dynein heavy chain tail domain-containing protein</fullName>
    </recommendedName>
</protein>
<dbReference type="AlphaFoldDB" id="A0AA88I778"/>
<reference evidence="3" key="1">
    <citation type="submission" date="2023-07" db="EMBL/GenBank/DDBJ databases">
        <title>Chromosome-level genome assembly of Artemia franciscana.</title>
        <authorList>
            <person name="Jo E."/>
        </authorList>
    </citation>
    <scope>NUCLEOTIDE SEQUENCE</scope>
    <source>
        <tissue evidence="3">Whole body</tissue>
    </source>
</reference>
<evidence type="ECO:0000313" key="4">
    <source>
        <dbReference type="Proteomes" id="UP001187531"/>
    </source>
</evidence>
<keyword evidence="4" id="KW-1185">Reference proteome</keyword>
<gene>
    <name evidence="3" type="ORF">QYM36_001715</name>
</gene>
<dbReference type="GO" id="GO:0045505">
    <property type="term" value="F:dynein intermediate chain binding"/>
    <property type="evidence" value="ECO:0007669"/>
    <property type="project" value="InterPro"/>
</dbReference>
<name>A0AA88I778_ARTSF</name>
<evidence type="ECO:0000259" key="2">
    <source>
        <dbReference type="Pfam" id="PF08385"/>
    </source>
</evidence>
<dbReference type="GO" id="GO:0051959">
    <property type="term" value="F:dynein light intermediate chain binding"/>
    <property type="evidence" value="ECO:0007669"/>
    <property type="project" value="InterPro"/>
</dbReference>